<dbReference type="InterPro" id="IPR000056">
    <property type="entry name" value="Ribul_P_3_epim-like"/>
</dbReference>
<dbReference type="Gene3D" id="3.20.20.70">
    <property type="entry name" value="Aldolase class I"/>
    <property type="match status" value="1"/>
</dbReference>
<dbReference type="EMBL" id="MFZT01000018">
    <property type="protein sequence ID" value="OGK31356.1"/>
    <property type="molecule type" value="Genomic_DNA"/>
</dbReference>
<evidence type="ECO:0000313" key="4">
    <source>
        <dbReference type="Proteomes" id="UP000178098"/>
    </source>
</evidence>
<dbReference type="Pfam" id="PF00834">
    <property type="entry name" value="Ribul_P_3_epim"/>
    <property type="match status" value="1"/>
</dbReference>
<accession>A0A1F7HK40</accession>
<name>A0A1F7HK40_9BACT</name>
<dbReference type="SUPFAM" id="SSF51366">
    <property type="entry name" value="Ribulose-phoshate binding barrel"/>
    <property type="match status" value="1"/>
</dbReference>
<dbReference type="GO" id="GO:0046872">
    <property type="term" value="F:metal ion binding"/>
    <property type="evidence" value="ECO:0007669"/>
    <property type="project" value="UniProtKB-KW"/>
</dbReference>
<dbReference type="Proteomes" id="UP000178098">
    <property type="component" value="Unassembled WGS sequence"/>
</dbReference>
<proteinExistence type="predicted"/>
<evidence type="ECO:0000256" key="1">
    <source>
        <dbReference type="ARBA" id="ARBA00022723"/>
    </source>
</evidence>
<evidence type="ECO:0008006" key="5">
    <source>
        <dbReference type="Google" id="ProtNLM"/>
    </source>
</evidence>
<dbReference type="AlphaFoldDB" id="A0A1F7HK40"/>
<sequence length="244" mass="27342">MKIFPTILEQSAEALYKQIANLSSVFQYFQIDIADGQFVDGETVSIDTLSKSPNKSDFLLKSQSFPNSKSLRSISCEFHLMVSDIPHHIESLGKEQAFDIQLVIVHLEAAIAWADYDEHIDLYAKLKSAFPFEFGIAISPETPLAQYLHSVLAFPVIQIMTVQPGAQGRPFMPSQLEHIATLREAGYMGSIQIDGGVNEHTLPIILQNRYWPDAICPGSFLREKPAGRLRALEKLIDEAESHRE</sequence>
<dbReference type="GO" id="GO:0005975">
    <property type="term" value="P:carbohydrate metabolic process"/>
    <property type="evidence" value="ECO:0007669"/>
    <property type="project" value="InterPro"/>
</dbReference>
<dbReference type="InterPro" id="IPR013785">
    <property type="entry name" value="Aldolase_TIM"/>
</dbReference>
<keyword evidence="2" id="KW-0413">Isomerase</keyword>
<reference evidence="3 4" key="1">
    <citation type="journal article" date="2016" name="Nat. Commun.">
        <title>Thousands of microbial genomes shed light on interconnected biogeochemical processes in an aquifer system.</title>
        <authorList>
            <person name="Anantharaman K."/>
            <person name="Brown C.T."/>
            <person name="Hug L.A."/>
            <person name="Sharon I."/>
            <person name="Castelle C.J."/>
            <person name="Probst A.J."/>
            <person name="Thomas B.C."/>
            <person name="Singh A."/>
            <person name="Wilkins M.J."/>
            <person name="Karaoz U."/>
            <person name="Brodie E.L."/>
            <person name="Williams K.H."/>
            <person name="Hubbard S.S."/>
            <person name="Banfield J.F."/>
        </authorList>
    </citation>
    <scope>NUCLEOTIDE SEQUENCE [LARGE SCALE GENOMIC DNA]</scope>
</reference>
<keyword evidence="1" id="KW-0479">Metal-binding</keyword>
<gene>
    <name evidence="3" type="ORF">A3D08_02290</name>
</gene>
<evidence type="ECO:0000256" key="2">
    <source>
        <dbReference type="ARBA" id="ARBA00023235"/>
    </source>
</evidence>
<dbReference type="InterPro" id="IPR011060">
    <property type="entry name" value="RibuloseP-bd_barrel"/>
</dbReference>
<organism evidence="3 4">
    <name type="scientific">Candidatus Roizmanbacteria bacterium RIFCSPHIGHO2_02_FULL_43_11</name>
    <dbReference type="NCBI Taxonomy" id="1802043"/>
    <lineage>
        <taxon>Bacteria</taxon>
        <taxon>Candidatus Roizmaniibacteriota</taxon>
    </lineage>
</organism>
<evidence type="ECO:0000313" key="3">
    <source>
        <dbReference type="EMBL" id="OGK31356.1"/>
    </source>
</evidence>
<protein>
    <recommendedName>
        <fullName evidence="5">Ribulose-phosphate 3-epimerase</fullName>
    </recommendedName>
</protein>
<dbReference type="PANTHER" id="PTHR11749">
    <property type="entry name" value="RIBULOSE-5-PHOSPHATE-3-EPIMERASE"/>
    <property type="match status" value="1"/>
</dbReference>
<dbReference type="GO" id="GO:0016857">
    <property type="term" value="F:racemase and epimerase activity, acting on carbohydrates and derivatives"/>
    <property type="evidence" value="ECO:0007669"/>
    <property type="project" value="InterPro"/>
</dbReference>
<comment type="caution">
    <text evidence="3">The sequence shown here is derived from an EMBL/GenBank/DDBJ whole genome shotgun (WGS) entry which is preliminary data.</text>
</comment>